<feature type="compositionally biased region" description="Basic residues" evidence="4">
    <location>
        <begin position="1"/>
        <end position="16"/>
    </location>
</feature>
<feature type="compositionally biased region" description="Basic and acidic residues" evidence="4">
    <location>
        <begin position="17"/>
        <end position="29"/>
    </location>
</feature>
<sequence length="706" mass="81369">MGKVSKSTKKFQKNHLKRDIDQRRVEQKYKQKLNQNQKKKKSSANAAEDAEKQAIVKKKNQEVFDDMSVEDFMKGGFELPKEEKKAKKKGDAKEEMESHKADLEKLKEQDPDFYNYLKQNDQELLEFDPEEMDDEDDDEEMSEEEEGEERPVQDDDEEEEVDESGQVEVTLKDVSAWKKSLSDENSLRTLKKVLKAFTAAVNYSQNNTETSYKYVVNNAEVFNRLLILALTKAPATIRHHIPLTSAGTPAESKKLKSLSQALRTHAHALTVLLSSRHDDTTSTLILKSTEELLPYFLSYRRLLKGIVTAVVTVFCHAQNDEVRLVAFDFMKNSAAKYQKSLLELTLKTSYSGFVKASRRTNVHNMPAINMQKNLLAQLFSIDATTSYQQGFQFIRQLAIHLRSSIVNKTADSYKIIYNWQYVHSLDFWSRVLCFECDLSKEAQSKIASPLRSLIHPLVQVTLGAMRLIPTPQYFPLRFYLIRSLLRLSTYTGVYIPLLPTLTEVLNSTTINKTPKPSTLKPLDFDHNIRAGKSYLGTRVYQDGVCEQLVELIAEFFVLHCKSIAFPELSIPAIITLRRFVKRSKNVKFNKQLQKLVEKLEQNSKFIEQERSNVDFGPAQKDQVAAFLKDYDWNKTPLGAFVRVQRDVKAEKERILRESLAQEEADRQERENKKNSDDDDDVDMSDLDQSDEEQNQEEEDEEESDDE</sequence>
<keyword evidence="3" id="KW-0539">Nucleus</keyword>
<name>A0A642UI89_9ASCO</name>
<dbReference type="GO" id="GO:0042273">
    <property type="term" value="P:ribosomal large subunit biogenesis"/>
    <property type="evidence" value="ECO:0007669"/>
    <property type="project" value="TreeGrafter"/>
</dbReference>
<protein>
    <recommendedName>
        <fullName evidence="7">Nucleolar complex protein 2</fullName>
    </recommendedName>
</protein>
<dbReference type="GO" id="GO:0005654">
    <property type="term" value="C:nucleoplasm"/>
    <property type="evidence" value="ECO:0007669"/>
    <property type="project" value="TreeGrafter"/>
</dbReference>
<dbReference type="OrthoDB" id="10266662at2759"/>
<dbReference type="PANTHER" id="PTHR12687">
    <property type="entry name" value="NUCLEOLAR COMPLEX 2 AND RAD4-RELATED"/>
    <property type="match status" value="1"/>
</dbReference>
<evidence type="ECO:0000313" key="5">
    <source>
        <dbReference type="EMBL" id="KAA8899433.1"/>
    </source>
</evidence>
<dbReference type="VEuPathDB" id="FungiDB:TRICI_006347"/>
<proteinExistence type="inferred from homology"/>
<dbReference type="GO" id="GO:0030691">
    <property type="term" value="C:Noc2p-Noc3p complex"/>
    <property type="evidence" value="ECO:0007669"/>
    <property type="project" value="TreeGrafter"/>
</dbReference>
<evidence type="ECO:0008006" key="7">
    <source>
        <dbReference type="Google" id="ProtNLM"/>
    </source>
</evidence>
<comment type="similarity">
    <text evidence="2">Belongs to the NOC2 family.</text>
</comment>
<dbReference type="Pfam" id="PF03715">
    <property type="entry name" value="Noc2"/>
    <property type="match status" value="1"/>
</dbReference>
<accession>A0A642UI89</accession>
<feature type="compositionally biased region" description="Acidic residues" evidence="4">
    <location>
        <begin position="124"/>
        <end position="165"/>
    </location>
</feature>
<evidence type="ECO:0000256" key="1">
    <source>
        <dbReference type="ARBA" id="ARBA00004123"/>
    </source>
</evidence>
<keyword evidence="6" id="KW-1185">Reference proteome</keyword>
<evidence type="ECO:0000313" key="6">
    <source>
        <dbReference type="Proteomes" id="UP000761534"/>
    </source>
</evidence>
<comment type="subcellular location">
    <subcellularLocation>
        <location evidence="1">Nucleus</location>
    </subcellularLocation>
</comment>
<dbReference type="PANTHER" id="PTHR12687:SF4">
    <property type="entry name" value="NUCLEOLAR COMPLEX PROTEIN 2 HOMOLOG"/>
    <property type="match status" value="1"/>
</dbReference>
<feature type="compositionally biased region" description="Basic and acidic residues" evidence="4">
    <location>
        <begin position="49"/>
        <end position="62"/>
    </location>
</feature>
<feature type="compositionally biased region" description="Basic and acidic residues" evidence="4">
    <location>
        <begin position="663"/>
        <end position="675"/>
    </location>
</feature>
<dbReference type="GO" id="GO:0030690">
    <property type="term" value="C:Noc1p-Noc2p complex"/>
    <property type="evidence" value="ECO:0007669"/>
    <property type="project" value="TreeGrafter"/>
</dbReference>
<dbReference type="InterPro" id="IPR005343">
    <property type="entry name" value="Noc2"/>
</dbReference>
<evidence type="ECO:0000256" key="4">
    <source>
        <dbReference type="SAM" id="MobiDB-lite"/>
    </source>
</evidence>
<dbReference type="GO" id="GO:0005730">
    <property type="term" value="C:nucleolus"/>
    <property type="evidence" value="ECO:0007669"/>
    <property type="project" value="TreeGrafter"/>
</dbReference>
<dbReference type="SUPFAM" id="SSF48371">
    <property type="entry name" value="ARM repeat"/>
    <property type="match status" value="1"/>
</dbReference>
<comment type="caution">
    <text evidence="5">The sequence shown here is derived from an EMBL/GenBank/DDBJ whole genome shotgun (WGS) entry which is preliminary data.</text>
</comment>
<evidence type="ECO:0000256" key="2">
    <source>
        <dbReference type="ARBA" id="ARBA00005907"/>
    </source>
</evidence>
<feature type="region of interest" description="Disordered" evidence="4">
    <location>
        <begin position="1"/>
        <end position="112"/>
    </location>
</feature>
<dbReference type="AlphaFoldDB" id="A0A642UI89"/>
<feature type="compositionally biased region" description="Acidic residues" evidence="4">
    <location>
        <begin position="676"/>
        <end position="706"/>
    </location>
</feature>
<evidence type="ECO:0000256" key="3">
    <source>
        <dbReference type="ARBA" id="ARBA00023242"/>
    </source>
</evidence>
<feature type="region of interest" description="Disordered" evidence="4">
    <location>
        <begin position="655"/>
        <end position="706"/>
    </location>
</feature>
<dbReference type="Proteomes" id="UP000761534">
    <property type="component" value="Unassembled WGS sequence"/>
</dbReference>
<dbReference type="EMBL" id="SWFS01000522">
    <property type="protein sequence ID" value="KAA8899433.1"/>
    <property type="molecule type" value="Genomic_DNA"/>
</dbReference>
<organism evidence="5 6">
    <name type="scientific">Trichomonascus ciferrii</name>
    <dbReference type="NCBI Taxonomy" id="44093"/>
    <lineage>
        <taxon>Eukaryota</taxon>
        <taxon>Fungi</taxon>
        <taxon>Dikarya</taxon>
        <taxon>Ascomycota</taxon>
        <taxon>Saccharomycotina</taxon>
        <taxon>Dipodascomycetes</taxon>
        <taxon>Dipodascales</taxon>
        <taxon>Trichomonascaceae</taxon>
        <taxon>Trichomonascus</taxon>
        <taxon>Trichomonascus ciferrii complex</taxon>
    </lineage>
</organism>
<dbReference type="InterPro" id="IPR016024">
    <property type="entry name" value="ARM-type_fold"/>
</dbReference>
<reference evidence="5" key="1">
    <citation type="journal article" date="2019" name="G3 (Bethesda)">
        <title>Genome Assemblies of Two Rare Opportunistic Yeast Pathogens: Diutina rugosa (syn. Candida rugosa) and Trichomonascus ciferrii (syn. Candida ciferrii).</title>
        <authorList>
            <person name="Mixao V."/>
            <person name="Saus E."/>
            <person name="Hansen A.P."/>
            <person name="Lass-Florl C."/>
            <person name="Gabaldon T."/>
        </authorList>
    </citation>
    <scope>NUCLEOTIDE SEQUENCE</scope>
    <source>
        <strain evidence="5">CBS 4856</strain>
    </source>
</reference>
<feature type="region of interest" description="Disordered" evidence="4">
    <location>
        <begin position="124"/>
        <end position="167"/>
    </location>
</feature>
<feature type="compositionally biased region" description="Basic and acidic residues" evidence="4">
    <location>
        <begin position="79"/>
        <end position="110"/>
    </location>
</feature>
<gene>
    <name evidence="5" type="ORF">TRICI_006347</name>
</gene>